<sequence>MKPDEKSSPRKFTANQKLLRDMCKFPPDANLQPIVNYRENMFRAIEQNPVSNKRKALSSQEHLSLKISDSASPKPFTSLRGLRWRMYLLKTLPFGLCS</sequence>
<dbReference type="AlphaFoldDB" id="A0AAE1B573"/>
<reference evidence="1" key="1">
    <citation type="journal article" date="2023" name="G3 (Bethesda)">
        <title>A reference genome for the long-term kleptoplast-retaining sea slug Elysia crispata morphotype clarki.</title>
        <authorList>
            <person name="Eastman K.E."/>
            <person name="Pendleton A.L."/>
            <person name="Shaikh M.A."/>
            <person name="Suttiyut T."/>
            <person name="Ogas R."/>
            <person name="Tomko P."/>
            <person name="Gavelis G."/>
            <person name="Widhalm J.R."/>
            <person name="Wisecaver J.H."/>
        </authorList>
    </citation>
    <scope>NUCLEOTIDE SEQUENCE</scope>
    <source>
        <strain evidence="1">ECLA1</strain>
    </source>
</reference>
<keyword evidence="2" id="KW-1185">Reference proteome</keyword>
<protein>
    <submittedName>
        <fullName evidence="1">Uncharacterized protein</fullName>
    </submittedName>
</protein>
<proteinExistence type="predicted"/>
<name>A0AAE1B573_9GAST</name>
<dbReference type="EMBL" id="JAWDGP010000534">
    <property type="protein sequence ID" value="KAK3799850.1"/>
    <property type="molecule type" value="Genomic_DNA"/>
</dbReference>
<comment type="caution">
    <text evidence="1">The sequence shown here is derived from an EMBL/GenBank/DDBJ whole genome shotgun (WGS) entry which is preliminary data.</text>
</comment>
<evidence type="ECO:0000313" key="1">
    <source>
        <dbReference type="EMBL" id="KAK3799850.1"/>
    </source>
</evidence>
<evidence type="ECO:0000313" key="2">
    <source>
        <dbReference type="Proteomes" id="UP001283361"/>
    </source>
</evidence>
<gene>
    <name evidence="1" type="ORF">RRG08_048573</name>
</gene>
<accession>A0AAE1B573</accession>
<organism evidence="1 2">
    <name type="scientific">Elysia crispata</name>
    <name type="common">lettuce slug</name>
    <dbReference type="NCBI Taxonomy" id="231223"/>
    <lineage>
        <taxon>Eukaryota</taxon>
        <taxon>Metazoa</taxon>
        <taxon>Spiralia</taxon>
        <taxon>Lophotrochozoa</taxon>
        <taxon>Mollusca</taxon>
        <taxon>Gastropoda</taxon>
        <taxon>Heterobranchia</taxon>
        <taxon>Euthyneura</taxon>
        <taxon>Panpulmonata</taxon>
        <taxon>Sacoglossa</taxon>
        <taxon>Placobranchoidea</taxon>
        <taxon>Plakobranchidae</taxon>
        <taxon>Elysia</taxon>
    </lineage>
</organism>
<dbReference type="Proteomes" id="UP001283361">
    <property type="component" value="Unassembled WGS sequence"/>
</dbReference>